<comment type="caution">
    <text evidence="2">The sequence shown here is derived from an EMBL/GenBank/DDBJ whole genome shotgun (WGS) entry which is preliminary data.</text>
</comment>
<gene>
    <name evidence="2" type="ORF">EEJ31_08240</name>
</gene>
<dbReference type="OrthoDB" id="928769at2"/>
<reference evidence="2 3" key="1">
    <citation type="submission" date="2018-11" db="EMBL/GenBank/DDBJ databases">
        <title>Cryobacterium sp. nov., isolated from rhizosphere soil of lettuce.</title>
        <authorList>
            <person name="Wang Y."/>
        </authorList>
    </citation>
    <scope>NUCLEOTIDE SEQUENCE [LARGE SCALE GENOMIC DNA]</scope>
    <source>
        <strain evidence="2 3">NEAU-85</strain>
    </source>
</reference>
<protein>
    <submittedName>
        <fullName evidence="2">ScyD/ScyE family protein</fullName>
    </submittedName>
</protein>
<dbReference type="InterPro" id="IPR011042">
    <property type="entry name" value="6-blade_b-propeller_TolB-like"/>
</dbReference>
<dbReference type="Gene3D" id="2.120.10.30">
    <property type="entry name" value="TolB, C-terminal domain"/>
    <property type="match status" value="1"/>
</dbReference>
<name>A0A3M8LC74_9MICO</name>
<evidence type="ECO:0000256" key="1">
    <source>
        <dbReference type="SAM" id="SignalP"/>
    </source>
</evidence>
<feature type="chain" id="PRO_5018153385" evidence="1">
    <location>
        <begin position="22"/>
        <end position="408"/>
    </location>
</feature>
<dbReference type="NCBIfam" id="NF033206">
    <property type="entry name" value="ScyE_fam"/>
    <property type="match status" value="1"/>
</dbReference>
<dbReference type="RefSeq" id="WP_123045830.1">
    <property type="nucleotide sequence ID" value="NZ_RDSR01000011.1"/>
</dbReference>
<keyword evidence="1" id="KW-0732">Signal</keyword>
<proteinExistence type="predicted"/>
<dbReference type="SUPFAM" id="SSF63829">
    <property type="entry name" value="Calcium-dependent phosphotriesterase"/>
    <property type="match status" value="1"/>
</dbReference>
<dbReference type="EMBL" id="RDSR01000011">
    <property type="protein sequence ID" value="RNE62382.1"/>
    <property type="molecule type" value="Genomic_DNA"/>
</dbReference>
<keyword evidence="3" id="KW-1185">Reference proteome</keyword>
<dbReference type="AlphaFoldDB" id="A0A3M8LC74"/>
<sequence>MKSPLVAAVAGATLVASVAMAAPASAQQNAGIPTAGSPETVADGLLTPLSLEVDPGVSYVTQNFTGTLTEVRRHRTTDVYTSAGNEVSAVSSRGHTVYFAETAMDHSSATLMAMNPRGDVWTFADLYQHENTQNPDGDVTYGFRDLPDSCVVPPTEGGPEGPVPASYTGIVDTHPYSSLALPHSIYVADAGANAILRVDDHGNVTTTAVLPALPLEVTAEGAAGAGFPSCTVGHSYWFEPVPTDVELGPDGWLYVSLLPGGPEDPSLGARGAVVKVNPATGDVEQVAQGFAGATGLAVSVSGTVYVAELFGGQDGSGQVSVVAPGASTGTPLIALPSPAAIELSKGTLYVTTNSFVPDENGAPQPIGEVTAVPLSGHNHAEDAVDPGHLARWLGAAIRAAVMNGLFNH</sequence>
<organism evidence="2 3">
    <name type="scientific">Cryobacterium tepidiphilum</name>
    <dbReference type="NCBI Taxonomy" id="2486026"/>
    <lineage>
        <taxon>Bacteria</taxon>
        <taxon>Bacillati</taxon>
        <taxon>Actinomycetota</taxon>
        <taxon>Actinomycetes</taxon>
        <taxon>Micrococcales</taxon>
        <taxon>Microbacteriaceae</taxon>
        <taxon>Cryobacterium</taxon>
    </lineage>
</organism>
<accession>A0A3M8LC74</accession>
<evidence type="ECO:0000313" key="3">
    <source>
        <dbReference type="Proteomes" id="UP000279859"/>
    </source>
</evidence>
<feature type="signal peptide" evidence="1">
    <location>
        <begin position="1"/>
        <end position="21"/>
    </location>
</feature>
<dbReference type="Proteomes" id="UP000279859">
    <property type="component" value="Unassembled WGS sequence"/>
</dbReference>
<dbReference type="InterPro" id="IPR048031">
    <property type="entry name" value="ScyD/ScyE-like"/>
</dbReference>
<evidence type="ECO:0000313" key="2">
    <source>
        <dbReference type="EMBL" id="RNE62382.1"/>
    </source>
</evidence>